<dbReference type="EMBL" id="JOJP01000001">
    <property type="protein sequence ID" value="KEI70071.1"/>
    <property type="molecule type" value="Genomic_DNA"/>
</dbReference>
<dbReference type="STRING" id="305900.GV64_04315"/>
<feature type="domain" description="Pilus assembly protein E-set like" evidence="2">
    <location>
        <begin position="269"/>
        <end position="335"/>
    </location>
</feature>
<dbReference type="InterPro" id="IPR032636">
    <property type="entry name" value="Pilus_assem_E-set-like_dom"/>
</dbReference>
<dbReference type="GO" id="GO:0009279">
    <property type="term" value="C:cell outer membrane"/>
    <property type="evidence" value="ECO:0007669"/>
    <property type="project" value="TreeGrafter"/>
</dbReference>
<keyword evidence="4" id="KW-1185">Reference proteome</keyword>
<comment type="caution">
    <text evidence="3">The sequence shown here is derived from an EMBL/GenBank/DDBJ whole genome shotgun (WGS) entry which is preliminary data.</text>
</comment>
<evidence type="ECO:0000313" key="3">
    <source>
        <dbReference type="EMBL" id="KEI70071.1"/>
    </source>
</evidence>
<dbReference type="GO" id="GO:0015473">
    <property type="term" value="F:fimbrial usher porin activity"/>
    <property type="evidence" value="ECO:0007669"/>
    <property type="project" value="InterPro"/>
</dbReference>
<name>A0A081K7E5_9GAMM</name>
<dbReference type="PANTHER" id="PTHR30451">
    <property type="entry name" value="OUTER MEMBRANE USHER PROTEIN"/>
    <property type="match status" value="1"/>
</dbReference>
<feature type="chain" id="PRO_5001758642" description="Pilus assembly protein E-set like domain-containing protein" evidence="1">
    <location>
        <begin position="26"/>
        <end position="841"/>
    </location>
</feature>
<evidence type="ECO:0000256" key="1">
    <source>
        <dbReference type="SAM" id="SignalP"/>
    </source>
</evidence>
<feature type="signal peptide" evidence="1">
    <location>
        <begin position="1"/>
        <end position="25"/>
    </location>
</feature>
<dbReference type="AlphaFoldDB" id="A0A081K7E5"/>
<sequence length="841" mass="92906">MRRWKCIISMLFAFSMSTFSHMAHADAPIFLAATNPPAGFEELSGTQQSLVDIYFGNRYIGSQLASFSPGIIELPNPAELVRQIGNLNDPTLIVSTLTGELNSHANLVCLTDNSQNCGILETPVAGVIFDESRFRVDIFINRRFMLTRAADVRKYLPPSDAGFALMQNFSAAVSGSTAEGSDNSYTLNGLTMAAWEENSLYWSWDYSDTNHFSVNQFYGQRDFEGLEYNGGLLSTSGFGLNLTSDQPMIGLRINSSDNTREDLDFSGGMPVEIFLPTRGRVEVRKDDRLIDSAFFEAGSQQLDTTSFPSGAYDIEIRILDESGNLISTETRFFAKQSQIPPIGEWLFFAETGRVVNREADKALPELTEQWLTRAGASRRVFDTLAATGAVAINNDDALMEFGLYHFGYRYEISPSLMLADNGSKGFTVNSRLTLGDLSLSGNYRRLWHDEPIDNDVNEDGEEIPGLFGNAFEQHSVSASMPVFDGSLGYRYSLNQSYDDNNEEQDPTRTHSLDYRRTLFRTFDYDGDITLSLSKSGDTEIGLVSFSFRYREDRWNFRATPRAEVSKRDGVTDSSERLRLSASWDDGDLLDGDLRFDAGIEGGTGDDRMDGSVQYANRYGRASFSASHTRGDTSNTTSWGGSMSTSFLTDGDVFALGGEERAESALVVNLDGRPGDVFDVKVNGQRRGYAIAGSPSIIALSPYEQYRVSLSPAGETLYSFDEREKTVTLYPGNVVTLDYEAIPLQLLFGRLLFNGEPLEGARINGGLYPGSTDDIGMFQLETRSDVGNLQVELDNGWLCQLPVKPLDAGYVLQMGSIDLADAQCAPLLEGQLAITKRDDVDQ</sequence>
<proteinExistence type="predicted"/>
<gene>
    <name evidence="3" type="ORF">GV64_04315</name>
</gene>
<dbReference type="GO" id="GO:0009297">
    <property type="term" value="P:pilus assembly"/>
    <property type="evidence" value="ECO:0007669"/>
    <property type="project" value="InterPro"/>
</dbReference>
<evidence type="ECO:0000313" key="4">
    <source>
        <dbReference type="Proteomes" id="UP000027997"/>
    </source>
</evidence>
<organism evidence="3 4">
    <name type="scientific">Endozoicomonas elysicola</name>
    <dbReference type="NCBI Taxonomy" id="305900"/>
    <lineage>
        <taxon>Bacteria</taxon>
        <taxon>Pseudomonadati</taxon>
        <taxon>Pseudomonadota</taxon>
        <taxon>Gammaproteobacteria</taxon>
        <taxon>Oceanospirillales</taxon>
        <taxon>Endozoicomonadaceae</taxon>
        <taxon>Endozoicomonas</taxon>
    </lineage>
</organism>
<accession>A0A081K7E5</accession>
<reference evidence="3 4" key="1">
    <citation type="submission" date="2014-06" db="EMBL/GenBank/DDBJ databases">
        <title>Whole Genome Sequences of Three Symbiotic Endozoicomonas Bacteria.</title>
        <authorList>
            <person name="Neave M.J."/>
            <person name="Apprill A."/>
            <person name="Voolstra C.R."/>
        </authorList>
    </citation>
    <scope>NUCLEOTIDE SEQUENCE [LARGE SCALE GENOMIC DNA]</scope>
    <source>
        <strain evidence="3 4">DSM 22380</strain>
    </source>
</reference>
<dbReference type="Pfam" id="PF16967">
    <property type="entry name" value="TcfC"/>
    <property type="match status" value="1"/>
</dbReference>
<dbReference type="eggNOG" id="COG3188">
    <property type="taxonomic scope" value="Bacteria"/>
</dbReference>
<keyword evidence="1" id="KW-0732">Signal</keyword>
<evidence type="ECO:0000259" key="2">
    <source>
        <dbReference type="Pfam" id="PF16967"/>
    </source>
</evidence>
<dbReference type="PANTHER" id="PTHR30451:SF5">
    <property type="entry name" value="SLR0019 PROTEIN"/>
    <property type="match status" value="1"/>
</dbReference>
<dbReference type="Proteomes" id="UP000027997">
    <property type="component" value="Unassembled WGS sequence"/>
</dbReference>
<dbReference type="InterPro" id="IPR000015">
    <property type="entry name" value="Fimb_usher"/>
</dbReference>
<protein>
    <recommendedName>
        <fullName evidence="2">Pilus assembly protein E-set like domain-containing protein</fullName>
    </recommendedName>
</protein>